<name>A0ABC9W3J1_GRUJA</name>
<reference evidence="1 2" key="1">
    <citation type="submission" date="2024-06" db="EMBL/GenBank/DDBJ databases">
        <title>The draft genome of Grus japonensis, version 3.</title>
        <authorList>
            <person name="Nabeshima K."/>
            <person name="Suzuki S."/>
            <person name="Onuma M."/>
        </authorList>
    </citation>
    <scope>NUCLEOTIDE SEQUENCE [LARGE SCALE GENOMIC DNA]</scope>
    <source>
        <strain evidence="1 2">451A</strain>
    </source>
</reference>
<evidence type="ECO:0000313" key="1">
    <source>
        <dbReference type="EMBL" id="GAB0179881.1"/>
    </source>
</evidence>
<gene>
    <name evidence="1" type="ORF">GRJ2_000453400</name>
</gene>
<dbReference type="EMBL" id="BAAFJT010000001">
    <property type="protein sequence ID" value="GAB0179881.1"/>
    <property type="molecule type" value="Genomic_DNA"/>
</dbReference>
<protein>
    <submittedName>
        <fullName evidence="1">Mitochondrial enolase superfamily member 1</fullName>
    </submittedName>
</protein>
<keyword evidence="2" id="KW-1185">Reference proteome</keyword>
<dbReference type="AlphaFoldDB" id="A0ABC9W3J1"/>
<evidence type="ECO:0000313" key="2">
    <source>
        <dbReference type="Proteomes" id="UP001623348"/>
    </source>
</evidence>
<dbReference type="PRINTS" id="PR01345">
    <property type="entry name" value="CERVTRCPTASE"/>
</dbReference>
<dbReference type="PANTHER" id="PTHR33332">
    <property type="entry name" value="REVERSE TRANSCRIPTASE DOMAIN-CONTAINING PROTEIN"/>
    <property type="match status" value="1"/>
</dbReference>
<comment type="caution">
    <text evidence="1">The sequence shown here is derived from an EMBL/GenBank/DDBJ whole genome shotgun (WGS) entry which is preliminary data.</text>
</comment>
<organism evidence="1 2">
    <name type="scientific">Grus japonensis</name>
    <name type="common">Japanese crane</name>
    <name type="synonym">Red-crowned crane</name>
    <dbReference type="NCBI Taxonomy" id="30415"/>
    <lineage>
        <taxon>Eukaryota</taxon>
        <taxon>Metazoa</taxon>
        <taxon>Chordata</taxon>
        <taxon>Craniata</taxon>
        <taxon>Vertebrata</taxon>
        <taxon>Euteleostomi</taxon>
        <taxon>Archelosauria</taxon>
        <taxon>Archosauria</taxon>
        <taxon>Dinosauria</taxon>
        <taxon>Saurischia</taxon>
        <taxon>Theropoda</taxon>
        <taxon>Coelurosauria</taxon>
        <taxon>Aves</taxon>
        <taxon>Neognathae</taxon>
        <taxon>Neoaves</taxon>
        <taxon>Gruiformes</taxon>
        <taxon>Gruidae</taxon>
        <taxon>Grus</taxon>
    </lineage>
</organism>
<sequence>MISGTKSSWRPVTSSVPQGSILGPILFNIFINILHDGAECTLSKFAEASKLGGVADMPEGCAAIQRDLSRLEKWADRNLMKFNKRKCKVLHLGRNNPIHQGMLRATQMENCLAENDLGFLVDTKLNMSQQCALAAKKANGILGYIRQSRLREMILLLYSALAKPHLEYCVQFWAP</sequence>
<proteinExistence type="predicted"/>
<accession>A0ABC9W3J1</accession>
<dbReference type="Proteomes" id="UP001623348">
    <property type="component" value="Unassembled WGS sequence"/>
</dbReference>